<evidence type="ECO:0000256" key="10">
    <source>
        <dbReference type="SAM" id="MobiDB-lite"/>
    </source>
</evidence>
<dbReference type="SUPFAM" id="SSF47413">
    <property type="entry name" value="lambda repressor-like DNA-binding domains"/>
    <property type="match status" value="1"/>
</dbReference>
<reference evidence="15 16" key="1">
    <citation type="journal article" date="2007" name="Nature">
        <title>Genome of the marsupial Monodelphis domestica reveals innovation in non-coding sequences.</title>
        <authorList>
            <person name="Mikkelsen T.S."/>
            <person name="Wakefield M.J."/>
            <person name="Aken B."/>
            <person name="Amemiya C.T."/>
            <person name="Chang J.L."/>
            <person name="Duke S."/>
            <person name="Garber M."/>
            <person name="Gentles A.J."/>
            <person name="Goodstadt L."/>
            <person name="Heger A."/>
            <person name="Jurka J."/>
            <person name="Kamal M."/>
            <person name="Mauceli E."/>
            <person name="Searle S.M."/>
            <person name="Sharpe T."/>
            <person name="Baker M.L."/>
            <person name="Batzer M.A."/>
            <person name="Benos P.V."/>
            <person name="Belov K."/>
            <person name="Clamp M."/>
            <person name="Cook A."/>
            <person name="Cuff J."/>
            <person name="Das R."/>
            <person name="Davidow L."/>
            <person name="Deakin J.E."/>
            <person name="Fazzari M.J."/>
            <person name="Glass J.L."/>
            <person name="Grabherr M."/>
            <person name="Greally J.M."/>
            <person name="Gu W."/>
            <person name="Hore T.A."/>
            <person name="Huttley G.A."/>
            <person name="Kleber M."/>
            <person name="Jirtle R.L."/>
            <person name="Koina E."/>
            <person name="Lee J.T."/>
            <person name="Mahony S."/>
            <person name="Marra M.A."/>
            <person name="Miller R.D."/>
            <person name="Nicholls R.D."/>
            <person name="Oda M."/>
            <person name="Papenfuss A.T."/>
            <person name="Parra Z.E."/>
            <person name="Pollock D.D."/>
            <person name="Ray D.A."/>
            <person name="Schein J.E."/>
            <person name="Speed T.P."/>
            <person name="Thompson K."/>
            <person name="VandeBerg J.L."/>
            <person name="Wade C.M."/>
            <person name="Walker J.A."/>
            <person name="Waters P.D."/>
            <person name="Webber C."/>
            <person name="Weidman J.R."/>
            <person name="Xie X."/>
            <person name="Zody M.C."/>
            <person name="Baldwin J."/>
            <person name="Abdouelleil A."/>
            <person name="Abdulkadir J."/>
            <person name="Abebe A."/>
            <person name="Abera B."/>
            <person name="Abreu J."/>
            <person name="Acer S.C."/>
            <person name="Aftuck L."/>
            <person name="Alexander A."/>
            <person name="An P."/>
            <person name="Anderson E."/>
            <person name="Anderson S."/>
            <person name="Arachi H."/>
            <person name="Azer M."/>
            <person name="Bachantsang P."/>
            <person name="Barry A."/>
            <person name="Bayul T."/>
            <person name="Berlin A."/>
            <person name="Bessette D."/>
            <person name="Bloom T."/>
            <person name="Bloom T."/>
            <person name="Boguslavskiy L."/>
            <person name="Bonnet C."/>
            <person name="Boukhgalter B."/>
            <person name="Bourzgui I."/>
            <person name="Brown A."/>
            <person name="Cahill P."/>
            <person name="Channer S."/>
            <person name="Cheshatsang Y."/>
            <person name="Chuda L."/>
            <person name="Citroen M."/>
            <person name="Collymore A."/>
            <person name="Cooke P."/>
            <person name="Costello M."/>
            <person name="D'Aco K."/>
            <person name="Daza R."/>
            <person name="De Haan G."/>
            <person name="DeGray S."/>
            <person name="DeMaso C."/>
            <person name="Dhargay N."/>
            <person name="Dooley K."/>
            <person name="Dooley E."/>
            <person name="Doricent M."/>
            <person name="Dorje P."/>
            <person name="Dorjee K."/>
            <person name="Dupes A."/>
            <person name="Elong R."/>
            <person name="Falk J."/>
            <person name="Farina A."/>
            <person name="Faro S."/>
            <person name="Ferguson D."/>
            <person name="Fisher S."/>
            <person name="Foley C.D."/>
            <person name="Franke A."/>
            <person name="Friedrich D."/>
            <person name="Gadbois L."/>
            <person name="Gearin G."/>
            <person name="Gearin C.R."/>
            <person name="Giannoukos G."/>
            <person name="Goode T."/>
            <person name="Graham J."/>
            <person name="Grandbois E."/>
            <person name="Grewal S."/>
            <person name="Gyaltsen K."/>
            <person name="Hafez N."/>
            <person name="Hagos B."/>
            <person name="Hall J."/>
            <person name="Henson C."/>
            <person name="Hollinger A."/>
            <person name="Honan T."/>
            <person name="Huard M.D."/>
            <person name="Hughes L."/>
            <person name="Hurhula B."/>
            <person name="Husby M.E."/>
            <person name="Kamat A."/>
            <person name="Kanga B."/>
            <person name="Kashin S."/>
            <person name="Khazanovich D."/>
            <person name="Kisner P."/>
            <person name="Lance K."/>
            <person name="Lara M."/>
            <person name="Lee W."/>
            <person name="Lennon N."/>
            <person name="Letendre F."/>
            <person name="LeVine R."/>
            <person name="Lipovsky A."/>
            <person name="Liu X."/>
            <person name="Liu J."/>
            <person name="Liu S."/>
            <person name="Lokyitsang T."/>
            <person name="Lokyitsang Y."/>
            <person name="Lubonja R."/>
            <person name="Lui A."/>
            <person name="MacDonald P."/>
            <person name="Magnisalis V."/>
            <person name="Maru K."/>
            <person name="Matthews C."/>
            <person name="McCusker W."/>
            <person name="McDonough S."/>
            <person name="Mehta T."/>
            <person name="Meldrim J."/>
            <person name="Meneus L."/>
            <person name="Mihai O."/>
            <person name="Mihalev A."/>
            <person name="Mihova T."/>
            <person name="Mittelman R."/>
            <person name="Mlenga V."/>
            <person name="Montmayeur A."/>
            <person name="Mulrain L."/>
            <person name="Navidi A."/>
            <person name="Naylor J."/>
            <person name="Negash T."/>
            <person name="Nguyen T."/>
            <person name="Nguyen N."/>
            <person name="Nicol R."/>
            <person name="Norbu C."/>
            <person name="Norbu N."/>
            <person name="Novod N."/>
            <person name="O'Neill B."/>
            <person name="Osman S."/>
            <person name="Markiewicz E."/>
            <person name="Oyono O.L."/>
            <person name="Patti C."/>
            <person name="Phunkhang P."/>
            <person name="Pierre F."/>
            <person name="Priest M."/>
            <person name="Raghuraman S."/>
            <person name="Rege F."/>
            <person name="Reyes R."/>
            <person name="Rise C."/>
            <person name="Rogov P."/>
            <person name="Ross K."/>
            <person name="Ryan E."/>
            <person name="Settipalli S."/>
            <person name="Shea T."/>
            <person name="Sherpa N."/>
            <person name="Shi L."/>
            <person name="Shih D."/>
            <person name="Sparrow T."/>
            <person name="Spaulding J."/>
            <person name="Stalker J."/>
            <person name="Stange-Thomann N."/>
            <person name="Stavropoulos S."/>
            <person name="Stone C."/>
            <person name="Strader C."/>
            <person name="Tesfaye S."/>
            <person name="Thomson T."/>
            <person name="Thoulutsang Y."/>
            <person name="Thoulutsang D."/>
            <person name="Topham K."/>
            <person name="Topping I."/>
            <person name="Tsamla T."/>
            <person name="Vassiliev H."/>
            <person name="Vo A."/>
            <person name="Wangchuk T."/>
            <person name="Wangdi T."/>
            <person name="Weiand M."/>
            <person name="Wilkinson J."/>
            <person name="Wilson A."/>
            <person name="Yadav S."/>
            <person name="Young G."/>
            <person name="Yu Q."/>
            <person name="Zembek L."/>
            <person name="Zhong D."/>
            <person name="Zimmer A."/>
            <person name="Zwirko Z."/>
            <person name="Jaffe D.B."/>
            <person name="Alvarez P."/>
            <person name="Brockman W."/>
            <person name="Butler J."/>
            <person name="Chin C."/>
            <person name="Gnerre S."/>
            <person name="MacCallum I."/>
            <person name="Graves J.A."/>
            <person name="Ponting C.P."/>
            <person name="Breen M."/>
            <person name="Samollow P.B."/>
            <person name="Lander E.S."/>
            <person name="Lindblad-Toh K."/>
        </authorList>
    </citation>
    <scope>NUCLEOTIDE SEQUENCE [LARGE SCALE GENOMIC DNA]</scope>
</reference>
<dbReference type="GO" id="GO:0000978">
    <property type="term" value="F:RNA polymerase II cis-regulatory region sequence-specific DNA binding"/>
    <property type="evidence" value="ECO:0000318"/>
    <property type="project" value="GO_Central"/>
</dbReference>
<dbReference type="InterPro" id="IPR017970">
    <property type="entry name" value="Homeobox_CS"/>
</dbReference>
<dbReference type="Gene3D" id="1.10.10.60">
    <property type="entry name" value="Homeodomain-like"/>
    <property type="match status" value="1"/>
</dbReference>
<dbReference type="eggNOG" id="KOG3802">
    <property type="taxonomic scope" value="Eukaryota"/>
</dbReference>
<dbReference type="eggNOG" id="KOG3884">
    <property type="taxonomic scope" value="Eukaryota"/>
</dbReference>
<keyword evidence="11" id="KW-1133">Transmembrane helix</keyword>
<evidence type="ECO:0000256" key="9">
    <source>
        <dbReference type="RuleBase" id="RU361194"/>
    </source>
</evidence>
<keyword evidence="12" id="KW-0732">Signal</keyword>
<evidence type="ECO:0000256" key="5">
    <source>
        <dbReference type="ARBA" id="ARBA00023163"/>
    </source>
</evidence>
<dbReference type="GO" id="GO:0016020">
    <property type="term" value="C:membrane"/>
    <property type="evidence" value="ECO:0007669"/>
    <property type="project" value="InterPro"/>
</dbReference>
<dbReference type="PROSITE" id="PS50071">
    <property type="entry name" value="HOMEOBOX_2"/>
    <property type="match status" value="1"/>
</dbReference>
<dbReference type="PANTHER" id="PTHR23352">
    <property type="entry name" value="NEURAL PROLIFERATION DIFFERENTIATION AND CONTROL PROTEIN-1 NPDC-1 PROTEIN"/>
    <property type="match status" value="1"/>
</dbReference>
<feature type="compositionally biased region" description="Low complexity" evidence="10">
    <location>
        <begin position="353"/>
        <end position="369"/>
    </location>
</feature>
<dbReference type="Bgee" id="ENSMODG00000017269">
    <property type="expression patterns" value="Expressed in spinal cord and 17 other cell types or tissues"/>
</dbReference>
<keyword evidence="4 7" id="KW-0371">Homeobox</keyword>
<protein>
    <recommendedName>
        <fullName evidence="9">POU domain protein</fullName>
    </recommendedName>
</protein>
<dbReference type="AlphaFoldDB" id="F6T3N2"/>
<accession>F6T3N2</accession>
<evidence type="ECO:0000256" key="11">
    <source>
        <dbReference type="SAM" id="Phobius"/>
    </source>
</evidence>
<keyword evidence="11" id="KW-0812">Transmembrane</keyword>
<evidence type="ECO:0000256" key="4">
    <source>
        <dbReference type="ARBA" id="ARBA00023155"/>
    </source>
</evidence>
<dbReference type="InterPro" id="IPR009635">
    <property type="entry name" value="NPDC1"/>
</dbReference>
<evidence type="ECO:0000256" key="8">
    <source>
        <dbReference type="RuleBase" id="RU000682"/>
    </source>
</evidence>
<evidence type="ECO:0000256" key="12">
    <source>
        <dbReference type="SAM" id="SignalP"/>
    </source>
</evidence>
<dbReference type="PRINTS" id="PR00028">
    <property type="entry name" value="POUDOMAIN"/>
</dbReference>
<dbReference type="PROSITE" id="PS00035">
    <property type="entry name" value="POU_1"/>
    <property type="match status" value="1"/>
</dbReference>
<dbReference type="Gene3D" id="1.10.260.40">
    <property type="entry name" value="lambda repressor-like DNA-binding domains"/>
    <property type="match status" value="1"/>
</dbReference>
<dbReference type="InParanoid" id="F6T3N2"/>
<dbReference type="GO" id="GO:0005634">
    <property type="term" value="C:nucleus"/>
    <property type="evidence" value="ECO:0007669"/>
    <property type="project" value="UniProtKB-SubCell"/>
</dbReference>
<feature type="region of interest" description="Disordered" evidence="10">
    <location>
        <begin position="438"/>
        <end position="493"/>
    </location>
</feature>
<dbReference type="InterPro" id="IPR009057">
    <property type="entry name" value="Homeodomain-like_sf"/>
</dbReference>
<dbReference type="InterPro" id="IPR010982">
    <property type="entry name" value="Lambda_DNA-bd_dom_sf"/>
</dbReference>
<dbReference type="SMART" id="SM00352">
    <property type="entry name" value="POU"/>
    <property type="match status" value="1"/>
</dbReference>
<dbReference type="STRING" id="13616.ENSMODP00000021554"/>
<dbReference type="Proteomes" id="UP000002280">
    <property type="component" value="Chromosome 1"/>
</dbReference>
<gene>
    <name evidence="15" type="primary">NPDC1</name>
</gene>
<proteinExistence type="inferred from homology"/>
<dbReference type="Pfam" id="PF06809">
    <property type="entry name" value="NPDC1"/>
    <property type="match status" value="1"/>
</dbReference>
<feature type="transmembrane region" description="Helical" evidence="11">
    <location>
        <begin position="163"/>
        <end position="190"/>
    </location>
</feature>
<feature type="compositionally biased region" description="Acidic residues" evidence="10">
    <location>
        <begin position="527"/>
        <end position="536"/>
    </location>
</feature>
<organism evidence="15 16">
    <name type="scientific">Monodelphis domestica</name>
    <name type="common">Gray short-tailed opossum</name>
    <dbReference type="NCBI Taxonomy" id="13616"/>
    <lineage>
        <taxon>Eukaryota</taxon>
        <taxon>Metazoa</taxon>
        <taxon>Chordata</taxon>
        <taxon>Craniata</taxon>
        <taxon>Vertebrata</taxon>
        <taxon>Euteleostomi</taxon>
        <taxon>Mammalia</taxon>
        <taxon>Metatheria</taxon>
        <taxon>Didelphimorphia</taxon>
        <taxon>Didelphidae</taxon>
        <taxon>Monodelphis</taxon>
    </lineage>
</organism>
<feature type="region of interest" description="Disordered" evidence="10">
    <location>
        <begin position="119"/>
        <end position="155"/>
    </location>
</feature>
<feature type="DNA-binding region" description="Homeobox" evidence="7">
    <location>
        <begin position="624"/>
        <end position="683"/>
    </location>
</feature>
<comment type="similarity">
    <text evidence="9">Belongs to the POU transcription factor family.</text>
</comment>
<feature type="region of interest" description="Disordered" evidence="10">
    <location>
        <begin position="508"/>
        <end position="536"/>
    </location>
</feature>
<dbReference type="Pfam" id="PF00157">
    <property type="entry name" value="Pou"/>
    <property type="match status" value="1"/>
</dbReference>
<dbReference type="SUPFAM" id="SSF46689">
    <property type="entry name" value="Homeodomain-like"/>
    <property type="match status" value="1"/>
</dbReference>
<dbReference type="InterPro" id="IPR001356">
    <property type="entry name" value="HD"/>
</dbReference>
<keyword evidence="5 9" id="KW-0804">Transcription</keyword>
<keyword evidence="3 7" id="KW-0238">DNA-binding</keyword>
<keyword evidence="16" id="KW-1185">Reference proteome</keyword>
<dbReference type="CDD" id="cd00086">
    <property type="entry name" value="homeodomain"/>
    <property type="match status" value="1"/>
</dbReference>
<dbReference type="FunFam" id="1.10.260.40:FF:000022">
    <property type="entry name" value="POU domain protein"/>
    <property type="match status" value="1"/>
</dbReference>
<dbReference type="PROSITE" id="PS00027">
    <property type="entry name" value="HOMEOBOX_1"/>
    <property type="match status" value="1"/>
</dbReference>
<comment type="subcellular location">
    <subcellularLocation>
        <location evidence="1 7 8">Nucleus</location>
    </subcellularLocation>
</comment>
<dbReference type="PROSITE" id="PS00465">
    <property type="entry name" value="POU_2"/>
    <property type="match status" value="1"/>
</dbReference>
<feature type="signal peptide" evidence="12">
    <location>
        <begin position="1"/>
        <end position="24"/>
    </location>
</feature>
<dbReference type="InterPro" id="IPR000327">
    <property type="entry name" value="POU_dom"/>
</dbReference>
<dbReference type="GO" id="GO:0006357">
    <property type="term" value="P:regulation of transcription by RNA polymerase II"/>
    <property type="evidence" value="ECO:0000318"/>
    <property type="project" value="GO_Central"/>
</dbReference>
<evidence type="ECO:0000259" key="13">
    <source>
        <dbReference type="PROSITE" id="PS50071"/>
    </source>
</evidence>
<dbReference type="Pfam" id="PF00046">
    <property type="entry name" value="Homeodomain"/>
    <property type="match status" value="1"/>
</dbReference>
<feature type="compositionally biased region" description="Low complexity" evidence="10">
    <location>
        <begin position="508"/>
        <end position="525"/>
    </location>
</feature>
<reference evidence="15" key="2">
    <citation type="submission" date="2025-08" db="UniProtKB">
        <authorList>
            <consortium name="Ensembl"/>
        </authorList>
    </citation>
    <scope>IDENTIFICATION</scope>
</reference>
<evidence type="ECO:0000313" key="15">
    <source>
        <dbReference type="Ensembl" id="ENSMODP00000021554.4"/>
    </source>
</evidence>
<sequence>MTYPTLCFLLFGIILSGVLRSATAIQPDAVCPRSLDCTLRRRALCPPGSSSCGPCLRSFVEDDLGHCIPKKQLPRGKMQPWPNLEEEIDILANMLARQDTVPHRQDTVPQRFRWPAATLASPGQEPDTPPPRGAQVPTIRASQSSSRPVEMSPVDPPHPSNDVFVLMMIVVCAVAGLSALVVAVVCWCRLQKEIRLAQKTDYSSKSQKVSSSPAFGRSMPGDKKLAQSAQMYHYQHQKQQMLSLEKHKEQPKIMDSGSSEEENEDGDFTVYECPGLAPMNALTGEMEVKNPMFDDSALVGPSPRAASGPRATAGPRSGSVPRVSSGSRTTVKSEYNLEGPSNPDSSQTKGWYAFSAPQPPAEASQASASHNLHLMPPKEEDSSCSSPSSSSGAPERDLRENVAPEANKYCARPGPAYYAPAWTGPFWPGLGSTGSVPTGALPGPPLPHHPLQALGTFPGPRPLYPAPLQQPQSGLGSVGSSISSSSSSISSSNNSSIISSSSVSSSVSSTSGSSGAASEEGIPSSDSGEEDTPTSEELELFAKELKHKRISLGFTQADVGMALGTLYGKMFSQTTICRFEALQLSFKNMCKLKPLLQRWLQAVENTENPQEMCSMEQVLAQARKRKRRTSIETSVKGTLEGFFRRCGKPTPQQICDLAEELHLDKDVVRVWFCNRRQKGKRLLLPYGEDGEALPYDLTPGTALVLPTAAVPQNYAAPPPPVPPALYMSTFPKGEPCIPGMPMPNGGI</sequence>
<dbReference type="GO" id="GO:0000981">
    <property type="term" value="F:DNA-binding transcription factor activity, RNA polymerase II-specific"/>
    <property type="evidence" value="ECO:0000318"/>
    <property type="project" value="GO_Central"/>
</dbReference>
<dbReference type="PANTHER" id="PTHR23352:SF2">
    <property type="entry name" value="NEURAL PROLIFERATION DIFFERENTIATION AND CONTROL PROTEIN 1"/>
    <property type="match status" value="1"/>
</dbReference>
<dbReference type="HOGENOM" id="CLU_043154_0_0_1"/>
<reference evidence="15" key="3">
    <citation type="submission" date="2025-09" db="UniProtKB">
        <authorList>
            <consortium name="Ensembl"/>
        </authorList>
    </citation>
    <scope>IDENTIFICATION</scope>
</reference>
<evidence type="ECO:0000256" key="7">
    <source>
        <dbReference type="PROSITE-ProRule" id="PRU00108"/>
    </source>
</evidence>
<feature type="compositionally biased region" description="Low complexity" evidence="10">
    <location>
        <begin position="473"/>
        <end position="493"/>
    </location>
</feature>
<dbReference type="InterPro" id="IPR013847">
    <property type="entry name" value="POU"/>
</dbReference>
<keyword evidence="11" id="KW-0472">Membrane</keyword>
<feature type="region of interest" description="Disordered" evidence="10">
    <location>
        <begin position="239"/>
        <end position="269"/>
    </location>
</feature>
<dbReference type="Ensembl" id="ENSMODT00000021930.4">
    <property type="protein sequence ID" value="ENSMODP00000021554.4"/>
    <property type="gene ID" value="ENSMODG00000017269.4"/>
</dbReference>
<keyword evidence="2" id="KW-0805">Transcription regulation</keyword>
<feature type="domain" description="POU-specific" evidence="14">
    <location>
        <begin position="530"/>
        <end position="604"/>
    </location>
</feature>
<evidence type="ECO:0000259" key="14">
    <source>
        <dbReference type="PROSITE" id="PS51179"/>
    </source>
</evidence>
<feature type="region of interest" description="Disordered" evidence="10">
    <location>
        <begin position="293"/>
        <end position="399"/>
    </location>
</feature>
<feature type="compositionally biased region" description="Acidic residues" evidence="10">
    <location>
        <begin position="258"/>
        <end position="267"/>
    </location>
</feature>
<keyword evidence="6 7" id="KW-0539">Nucleus</keyword>
<name>F6T3N2_MONDO</name>
<dbReference type="PROSITE" id="PS51179">
    <property type="entry name" value="POU_3"/>
    <property type="match status" value="1"/>
</dbReference>
<evidence type="ECO:0000256" key="1">
    <source>
        <dbReference type="ARBA" id="ARBA00004123"/>
    </source>
</evidence>
<dbReference type="SMART" id="SM00389">
    <property type="entry name" value="HOX"/>
    <property type="match status" value="1"/>
</dbReference>
<evidence type="ECO:0000256" key="2">
    <source>
        <dbReference type="ARBA" id="ARBA00023015"/>
    </source>
</evidence>
<feature type="compositionally biased region" description="Low complexity" evidence="10">
    <location>
        <begin position="314"/>
        <end position="330"/>
    </location>
</feature>
<feature type="chain" id="PRO_5023926451" description="POU domain protein" evidence="12">
    <location>
        <begin position="25"/>
        <end position="747"/>
    </location>
</feature>
<evidence type="ECO:0000313" key="16">
    <source>
        <dbReference type="Proteomes" id="UP000002280"/>
    </source>
</evidence>
<evidence type="ECO:0000256" key="6">
    <source>
        <dbReference type="ARBA" id="ARBA00023242"/>
    </source>
</evidence>
<evidence type="ECO:0000256" key="3">
    <source>
        <dbReference type="ARBA" id="ARBA00023125"/>
    </source>
</evidence>
<dbReference type="GeneTree" id="ENSGT00940000162208"/>
<feature type="domain" description="Homeobox" evidence="13">
    <location>
        <begin position="622"/>
        <end position="682"/>
    </location>
</feature>